<evidence type="ECO:0000313" key="2">
    <source>
        <dbReference type="Proteomes" id="UP000723714"/>
    </source>
</evidence>
<comment type="caution">
    <text evidence="1">The sequence shown here is derived from an EMBL/GenBank/DDBJ whole genome shotgun (WGS) entry which is preliminary data.</text>
</comment>
<gene>
    <name evidence="1" type="ORF">HGO97_021455</name>
</gene>
<reference evidence="1 2" key="1">
    <citation type="submission" date="2021-06" db="EMBL/GenBank/DDBJ databases">
        <title>Faecalicatena sp. nov. isolated from porcine feces.</title>
        <authorList>
            <person name="Oh B.S."/>
            <person name="Lee J.H."/>
        </authorList>
    </citation>
    <scope>NUCLEOTIDE SEQUENCE [LARGE SCALE GENOMIC DNA]</scope>
    <source>
        <strain evidence="1 2">AGMB00832</strain>
    </source>
</reference>
<protein>
    <submittedName>
        <fullName evidence="1">Uncharacterized protein</fullName>
    </submittedName>
</protein>
<dbReference type="Proteomes" id="UP000723714">
    <property type="component" value="Unassembled WGS sequence"/>
</dbReference>
<name>A0ABS6D9R7_9FIRM</name>
<dbReference type="RefSeq" id="WP_216245093.1">
    <property type="nucleotide sequence ID" value="NZ_JABACJ020000032.1"/>
</dbReference>
<keyword evidence="2" id="KW-1185">Reference proteome</keyword>
<dbReference type="EMBL" id="JABACJ020000032">
    <property type="protein sequence ID" value="MBU3878374.1"/>
    <property type="molecule type" value="Genomic_DNA"/>
</dbReference>
<sequence length="101" mass="11378">MLIEMKLSAESFNGQVRTRSCELMPYDTEPPVLIAEDRRGDKVYLTIRETYSGIDYDKISGLTPLNYDEESGVVVVMAPEVETEIVIPDRVGNELRISVLP</sequence>
<accession>A0ABS6D9R7</accession>
<proteinExistence type="predicted"/>
<evidence type="ECO:0000313" key="1">
    <source>
        <dbReference type="EMBL" id="MBU3878374.1"/>
    </source>
</evidence>
<organism evidence="1 2">
    <name type="scientific">Faecalicatena faecalis</name>
    <dbReference type="NCBI Taxonomy" id="2726362"/>
    <lineage>
        <taxon>Bacteria</taxon>
        <taxon>Bacillati</taxon>
        <taxon>Bacillota</taxon>
        <taxon>Clostridia</taxon>
        <taxon>Lachnospirales</taxon>
        <taxon>Lachnospiraceae</taxon>
        <taxon>Faecalicatena</taxon>
    </lineage>
</organism>